<sequence length="184" mass="20204">MALTPSNMMPLGTEAPAFSLPDTVSGNVLTLDELASDKATVVMFICNHCPFVKNINEELVRVATRFGKRGVSFVAISANDAENYPEDAPDKMRQSAEDNKYPFPYLYDEDQSVAKAYDAACTPDFYVFDGDKKCVYRGRFDESTPGNSLPVTGNDLKVALEAVLEGKPVEGEQLPSMGCNIKWK</sequence>
<dbReference type="EMBL" id="AP025318">
    <property type="protein sequence ID" value="BDD12489.1"/>
    <property type="molecule type" value="Genomic_DNA"/>
</dbReference>
<dbReference type="RefSeq" id="WP_338395623.1">
    <property type="nucleotide sequence ID" value="NZ_AP025318.1"/>
</dbReference>
<protein>
    <submittedName>
        <fullName evidence="2">Thioredoxin family protein</fullName>
    </submittedName>
</protein>
<accession>A0AAU9D1E6</accession>
<dbReference type="PANTHER" id="PTHR43640:SF1">
    <property type="entry name" value="THIOREDOXIN-DEPENDENT PEROXIREDOXIN"/>
    <property type="match status" value="1"/>
</dbReference>
<name>A0AAU9D1E6_9BACT</name>
<keyword evidence="3" id="KW-1185">Reference proteome</keyword>
<dbReference type="PANTHER" id="PTHR43640">
    <property type="entry name" value="OS07G0260300 PROTEIN"/>
    <property type="match status" value="1"/>
</dbReference>
<organism evidence="2 3">
    <name type="scientific">Fulvitalea axinellae</name>
    <dbReference type="NCBI Taxonomy" id="1182444"/>
    <lineage>
        <taxon>Bacteria</taxon>
        <taxon>Pseudomonadati</taxon>
        <taxon>Bacteroidota</taxon>
        <taxon>Cytophagia</taxon>
        <taxon>Cytophagales</taxon>
        <taxon>Persicobacteraceae</taxon>
        <taxon>Fulvitalea</taxon>
    </lineage>
</organism>
<dbReference type="InterPro" id="IPR047262">
    <property type="entry name" value="PRX-like1"/>
</dbReference>
<dbReference type="CDD" id="cd02969">
    <property type="entry name" value="PRX_like1"/>
    <property type="match status" value="1"/>
</dbReference>
<dbReference type="GO" id="GO:0016491">
    <property type="term" value="F:oxidoreductase activity"/>
    <property type="evidence" value="ECO:0007669"/>
    <property type="project" value="InterPro"/>
</dbReference>
<evidence type="ECO:0000313" key="2">
    <source>
        <dbReference type="EMBL" id="BDD12489.1"/>
    </source>
</evidence>
<gene>
    <name evidence="2" type="ORF">FUAX_49210</name>
</gene>
<dbReference type="Gene3D" id="3.40.30.10">
    <property type="entry name" value="Glutaredoxin"/>
    <property type="match status" value="1"/>
</dbReference>
<reference evidence="2 3" key="1">
    <citation type="submission" date="2021-12" db="EMBL/GenBank/DDBJ databases">
        <title>Genome sequencing of bacteria with rrn-lacking chromosome and rrn-plasmid.</title>
        <authorList>
            <person name="Anda M."/>
            <person name="Iwasaki W."/>
        </authorList>
    </citation>
    <scope>NUCLEOTIDE SEQUENCE [LARGE SCALE GENOMIC DNA]</scope>
    <source>
        <strain evidence="2 3">DSM 100852</strain>
        <plasmid evidence="2 3">pFA4</plasmid>
    </source>
</reference>
<dbReference type="GO" id="GO:0016209">
    <property type="term" value="F:antioxidant activity"/>
    <property type="evidence" value="ECO:0007669"/>
    <property type="project" value="InterPro"/>
</dbReference>
<keyword evidence="2" id="KW-0614">Plasmid</keyword>
<dbReference type="KEGG" id="fax:FUAX_49210"/>
<dbReference type="AlphaFoldDB" id="A0AAU9D1E6"/>
<geneLocation type="plasmid" evidence="2 3">
    <name>pFA4</name>
</geneLocation>
<evidence type="ECO:0000259" key="1">
    <source>
        <dbReference type="Pfam" id="PF00578"/>
    </source>
</evidence>
<dbReference type="InterPro" id="IPR000866">
    <property type="entry name" value="AhpC/TSA"/>
</dbReference>
<dbReference type="Proteomes" id="UP001348817">
    <property type="component" value="Plasmid pFA4"/>
</dbReference>
<feature type="domain" description="Alkyl hydroperoxide reductase subunit C/ Thiol specific antioxidant" evidence="1">
    <location>
        <begin position="12"/>
        <end position="136"/>
    </location>
</feature>
<evidence type="ECO:0000313" key="3">
    <source>
        <dbReference type="Proteomes" id="UP001348817"/>
    </source>
</evidence>
<dbReference type="Pfam" id="PF00578">
    <property type="entry name" value="AhpC-TSA"/>
    <property type="match status" value="1"/>
</dbReference>
<dbReference type="SUPFAM" id="SSF52833">
    <property type="entry name" value="Thioredoxin-like"/>
    <property type="match status" value="1"/>
</dbReference>
<proteinExistence type="predicted"/>
<dbReference type="InterPro" id="IPR036249">
    <property type="entry name" value="Thioredoxin-like_sf"/>
</dbReference>